<dbReference type="PROSITE" id="PS52052">
    <property type="entry name" value="PEHE"/>
    <property type="match status" value="1"/>
</dbReference>
<feature type="compositionally biased region" description="Low complexity" evidence="1">
    <location>
        <begin position="50"/>
        <end position="59"/>
    </location>
</feature>
<name>A0AA97K0X8_EUBMA</name>
<feature type="compositionally biased region" description="Polar residues" evidence="1">
    <location>
        <begin position="1082"/>
        <end position="1093"/>
    </location>
</feature>
<dbReference type="GeneID" id="129337375"/>
<feature type="region of interest" description="Disordered" evidence="1">
    <location>
        <begin position="1082"/>
        <end position="1128"/>
    </location>
</feature>
<dbReference type="GO" id="GO:0044545">
    <property type="term" value="C:NSL complex"/>
    <property type="evidence" value="ECO:0007669"/>
    <property type="project" value="TreeGrafter"/>
</dbReference>
<gene>
    <name evidence="4" type="primary">LOC129337375</name>
</gene>
<organism evidence="3 4">
    <name type="scientific">Eublepharis macularius</name>
    <name type="common">Leopard gecko</name>
    <name type="synonym">Cyrtodactylus macularius</name>
    <dbReference type="NCBI Taxonomy" id="481883"/>
    <lineage>
        <taxon>Eukaryota</taxon>
        <taxon>Metazoa</taxon>
        <taxon>Chordata</taxon>
        <taxon>Craniata</taxon>
        <taxon>Vertebrata</taxon>
        <taxon>Euteleostomi</taxon>
        <taxon>Lepidosauria</taxon>
        <taxon>Squamata</taxon>
        <taxon>Bifurcata</taxon>
        <taxon>Gekkota</taxon>
        <taxon>Eublepharidae</taxon>
        <taxon>Eublepharinae</taxon>
        <taxon>Eublepharis</taxon>
    </lineage>
</organism>
<feature type="compositionally biased region" description="Pro residues" evidence="1">
    <location>
        <begin position="598"/>
        <end position="607"/>
    </location>
</feature>
<feature type="compositionally biased region" description="Low complexity" evidence="1">
    <location>
        <begin position="570"/>
        <end position="597"/>
    </location>
</feature>
<accession>A0AA97K0X8</accession>
<dbReference type="InterPro" id="IPR029332">
    <property type="entry name" value="PEHE_dom"/>
</dbReference>
<feature type="compositionally biased region" description="Low complexity" evidence="1">
    <location>
        <begin position="101"/>
        <end position="112"/>
    </location>
</feature>
<feature type="compositionally biased region" description="Pro residues" evidence="1">
    <location>
        <begin position="120"/>
        <end position="138"/>
    </location>
</feature>
<feature type="compositionally biased region" description="Polar residues" evidence="1">
    <location>
        <begin position="1116"/>
        <end position="1126"/>
    </location>
</feature>
<feature type="region of interest" description="Disordered" evidence="1">
    <location>
        <begin position="1198"/>
        <end position="1254"/>
    </location>
</feature>
<feature type="region of interest" description="Disordered" evidence="1">
    <location>
        <begin position="394"/>
        <end position="483"/>
    </location>
</feature>
<evidence type="ECO:0000259" key="2">
    <source>
        <dbReference type="PROSITE" id="PS52052"/>
    </source>
</evidence>
<feature type="region of interest" description="Disordered" evidence="1">
    <location>
        <begin position="1"/>
        <end position="235"/>
    </location>
</feature>
<dbReference type="InterPro" id="IPR026180">
    <property type="entry name" value="NSL1"/>
</dbReference>
<reference evidence="4" key="1">
    <citation type="submission" date="2025-08" db="UniProtKB">
        <authorList>
            <consortium name="RefSeq"/>
        </authorList>
    </citation>
    <scope>IDENTIFICATION</scope>
    <source>
        <tissue evidence="4">Blood</tissue>
    </source>
</reference>
<keyword evidence="3" id="KW-1185">Reference proteome</keyword>
<feature type="region of interest" description="Disordered" evidence="1">
    <location>
        <begin position="263"/>
        <end position="286"/>
    </location>
</feature>
<evidence type="ECO:0000313" key="3">
    <source>
        <dbReference type="Proteomes" id="UP001190640"/>
    </source>
</evidence>
<protein>
    <submittedName>
        <fullName evidence="4">KAT8 regulatory NSL complex subunit 1-like</fullName>
    </submittedName>
</protein>
<sequence>MSFKIPISPTIITPLSTRPRDAPAHSRRPYDICSSCPGEHAQQRPEAPGRARPGRASSPRRADPPGLRDAVAALAPPADPPGQLRPPWPAAAPGAPPPPSALGMLPGASRALRLPHRPPARPPLAPLGPAAQPRPSPRPGSQGGAGPGRGGSPAQPPPHPSAAPPNHGSLSRSPPPRPPTSSSAASVPSSRLAPLPETRGRRRGALEWAAGSGPAGAPLSLSGSGTTTPSRRSAESHFRYLEGAGAGESGGGGASCLLSKATGSHRGTAEGGAVSRGPSLGSPAARQAALRPVRLCPGGTGRRGLSGVLKLRPRAAAQLPPVKLAGWRGDGGRPCWRLGGRREAGPGASERARATQTAVQCWDYFSLQKLMGQNIVEQKGESCEGWGVRRRNPQAPLAAPCRAKRPSSGASGGSEGRPAFPPRLRMRAPRPRGPVCQARARARSRASPHCPGRSPWRARARPEAAAATAAGPAMAAPEAGRRQAGARARQAALWGRARSLCRRLRALQARQVERHVRQQLAGLARGAGRPPGSPSAAAAAAALGSELRQLAASATARLRAAQRACDSDATDSASASACSSARSSSSSSSSDSEGPEAAAPPPPPPRPAALGRHLAERQWAMERAAIICRWTWLQAQVSDLEYRIRQQTEVYKQLRAGKGPVVLGDLQQEDVRKQPNRLGSAAVASPRRNKVMSPSSNMMVPTGDKQCDLSPCIPSYLLQNTEKQNARLTQSLRNLVCQSPSCAPINGGSPEPPKACTSPHQVNGISNCFNTCSTKSSSQDGAGAGRILKKPKQLSSSLPAAPSPPDSSCVAARIRPVCRYRKRRLVRVNTVCHLSRKPQKPLTKKCSCEHPSSCILCNCKASIQTLDPETMSLAERIALLDSGFHPILSFPHGSPLHLHFEALLREDHRLSHKLRTLRMSHWGIKDFTSNCSSSLSASGSLLKGWTNHSLLVPSSQAHKPSHLHHMSSLCLEHTSAPHFSQVPGNSMAAGNSTLQPAKKKKVESSYDINNIVIPVSMAAATRVEKLQYKQILTPSWRLVDPKELEASREACTELEDTSDEAYLNHHQMFEELERTRWDSWAGTTSQRRGNRGSNKAGGRCVPQPGSVDTLSHHHNSLSPTGSSSPEPFNILQPLLIGRSRGGPSLGEDTSFSLPEIEDDIQSVQPWELRTFPLSDAECRALQEPPQEALGKQASAVQQWGSGRHPHLRTNNISSGMSHPRESLESTGQVQSNNSKDLEDFASQHGVAPRLINNR</sequence>
<proteinExistence type="predicted"/>
<feature type="compositionally biased region" description="Gly residues" evidence="1">
    <location>
        <begin position="141"/>
        <end position="151"/>
    </location>
</feature>
<dbReference type="PANTHER" id="PTHR22443:SF17">
    <property type="entry name" value="KAT8 REGULATORY NSL COMPLEX SUBUNIT 1-LIKE"/>
    <property type="match status" value="1"/>
</dbReference>
<dbReference type="SMART" id="SM01300">
    <property type="entry name" value="PEHE"/>
    <property type="match status" value="1"/>
</dbReference>
<evidence type="ECO:0000313" key="4">
    <source>
        <dbReference type="RefSeq" id="XP_054846951.1"/>
    </source>
</evidence>
<evidence type="ECO:0000256" key="1">
    <source>
        <dbReference type="SAM" id="MobiDB-lite"/>
    </source>
</evidence>
<dbReference type="KEGG" id="emc:129337375"/>
<feature type="compositionally biased region" description="Polar residues" evidence="1">
    <location>
        <begin position="1224"/>
        <end position="1234"/>
    </location>
</feature>
<dbReference type="PANTHER" id="PTHR22443">
    <property type="entry name" value="NON-SPECIFIC LETHAL 1, ISOFORM M"/>
    <property type="match status" value="1"/>
</dbReference>
<feature type="compositionally biased region" description="Low complexity" evidence="1">
    <location>
        <begin position="1"/>
        <end position="17"/>
    </location>
</feature>
<feature type="compositionally biased region" description="Basic and acidic residues" evidence="1">
    <location>
        <begin position="18"/>
        <end position="30"/>
    </location>
</feature>
<dbReference type="Gene3D" id="6.10.250.3170">
    <property type="match status" value="1"/>
</dbReference>
<dbReference type="RefSeq" id="XP_054846951.1">
    <property type="nucleotide sequence ID" value="XM_054990976.1"/>
</dbReference>
<feature type="compositionally biased region" description="Low complexity" evidence="1">
    <location>
        <begin position="209"/>
        <end position="231"/>
    </location>
</feature>
<feature type="compositionally biased region" description="Pro residues" evidence="1">
    <location>
        <begin position="77"/>
        <end position="100"/>
    </location>
</feature>
<dbReference type="Proteomes" id="UP001190640">
    <property type="component" value="Chromosome 11"/>
</dbReference>
<feature type="compositionally biased region" description="Pro residues" evidence="1">
    <location>
        <begin position="154"/>
        <end position="163"/>
    </location>
</feature>
<feature type="domain" description="PEHE" evidence="2">
    <location>
        <begin position="1030"/>
        <end position="1166"/>
    </location>
</feature>
<dbReference type="Pfam" id="PF15275">
    <property type="entry name" value="PEHE"/>
    <property type="match status" value="1"/>
</dbReference>
<feature type="region of interest" description="Disordered" evidence="1">
    <location>
        <begin position="569"/>
        <end position="610"/>
    </location>
</feature>
<dbReference type="AlphaFoldDB" id="A0AA97K0X8"/>
<feature type="compositionally biased region" description="Low complexity" evidence="1">
    <location>
        <begin position="463"/>
        <end position="483"/>
    </location>
</feature>
<feature type="compositionally biased region" description="Low complexity" evidence="1">
    <location>
        <begin position="180"/>
        <end position="196"/>
    </location>
</feature>
<dbReference type="GO" id="GO:0035035">
    <property type="term" value="F:histone acetyltransferase binding"/>
    <property type="evidence" value="ECO:0007669"/>
    <property type="project" value="TreeGrafter"/>
</dbReference>